<protein>
    <submittedName>
        <fullName evidence="1">Uncharacterized protein</fullName>
    </submittedName>
</protein>
<dbReference type="EMBL" id="CM055730">
    <property type="protein sequence ID" value="KAJ8014291.1"/>
    <property type="molecule type" value="Genomic_DNA"/>
</dbReference>
<gene>
    <name evidence="1" type="ORF">DPEC_G00038730</name>
</gene>
<name>A0ACC2HE73_DALPE</name>
<keyword evidence="2" id="KW-1185">Reference proteome</keyword>
<proteinExistence type="predicted"/>
<accession>A0ACC2HE73</accession>
<evidence type="ECO:0000313" key="2">
    <source>
        <dbReference type="Proteomes" id="UP001157502"/>
    </source>
</evidence>
<reference evidence="1" key="1">
    <citation type="submission" date="2021-05" db="EMBL/GenBank/DDBJ databases">
        <authorList>
            <person name="Pan Q."/>
            <person name="Jouanno E."/>
            <person name="Zahm M."/>
            <person name="Klopp C."/>
            <person name="Cabau C."/>
            <person name="Louis A."/>
            <person name="Berthelot C."/>
            <person name="Parey E."/>
            <person name="Roest Crollius H."/>
            <person name="Montfort J."/>
            <person name="Robinson-Rechavi M."/>
            <person name="Bouchez O."/>
            <person name="Lampietro C."/>
            <person name="Lopez Roques C."/>
            <person name="Donnadieu C."/>
            <person name="Postlethwait J."/>
            <person name="Bobe J."/>
            <person name="Dillon D."/>
            <person name="Chandos A."/>
            <person name="von Hippel F."/>
            <person name="Guiguen Y."/>
        </authorList>
    </citation>
    <scope>NUCLEOTIDE SEQUENCE</scope>
    <source>
        <strain evidence="1">YG-Jan2019</strain>
    </source>
</reference>
<sequence length="90" mass="9807">MKRKSLLAFSANAGPSEKRSKEQAVTRATSLGLTGKALSSGLPGTSLKLPLEVGLQLMVSRPPACDHVVELLDWFCDVTHNEQPGMLWFR</sequence>
<organism evidence="1 2">
    <name type="scientific">Dallia pectoralis</name>
    <name type="common">Alaska blackfish</name>
    <dbReference type="NCBI Taxonomy" id="75939"/>
    <lineage>
        <taxon>Eukaryota</taxon>
        <taxon>Metazoa</taxon>
        <taxon>Chordata</taxon>
        <taxon>Craniata</taxon>
        <taxon>Vertebrata</taxon>
        <taxon>Euteleostomi</taxon>
        <taxon>Actinopterygii</taxon>
        <taxon>Neopterygii</taxon>
        <taxon>Teleostei</taxon>
        <taxon>Protacanthopterygii</taxon>
        <taxon>Esociformes</taxon>
        <taxon>Umbridae</taxon>
        <taxon>Dallia</taxon>
    </lineage>
</organism>
<comment type="caution">
    <text evidence="1">The sequence shown here is derived from an EMBL/GenBank/DDBJ whole genome shotgun (WGS) entry which is preliminary data.</text>
</comment>
<evidence type="ECO:0000313" key="1">
    <source>
        <dbReference type="EMBL" id="KAJ8014291.1"/>
    </source>
</evidence>
<dbReference type="Proteomes" id="UP001157502">
    <property type="component" value="Chromosome 3"/>
</dbReference>